<sequence>MEEALVDYLEENCQYTLSQMQEMPEYDFGVRISTSLISKKLCDKLYTVKQVRIESEACNNAVNIEKRTVFREALLNHSAAQVVWKCVLTKMPFVQELFDLKPKKPSPHDENSFLYRIGTRPTSGCDSS</sequence>
<evidence type="ECO:0000313" key="2">
    <source>
        <dbReference type="Proteomes" id="UP000476176"/>
    </source>
</evidence>
<name>A0A6G0N254_9STRA</name>
<proteinExistence type="predicted"/>
<dbReference type="AlphaFoldDB" id="A0A6G0N254"/>
<evidence type="ECO:0000313" key="1">
    <source>
        <dbReference type="EMBL" id="KAE9190087.1"/>
    </source>
</evidence>
<reference evidence="1 2" key="1">
    <citation type="submission" date="2018-09" db="EMBL/GenBank/DDBJ databases">
        <title>Genomic investigation of the strawberry pathogen Phytophthora fragariae indicates pathogenicity is determined by transcriptional variation in three key races.</title>
        <authorList>
            <person name="Adams T.M."/>
            <person name="Armitage A.D."/>
            <person name="Sobczyk M.K."/>
            <person name="Bates H.J."/>
            <person name="Dunwell J.M."/>
            <person name="Nellist C.F."/>
            <person name="Harrison R.J."/>
        </authorList>
    </citation>
    <scope>NUCLEOTIDE SEQUENCE [LARGE SCALE GENOMIC DNA]</scope>
    <source>
        <strain evidence="1 2">BC-23</strain>
    </source>
</reference>
<protein>
    <submittedName>
        <fullName evidence="1">Uncharacterized protein</fullName>
    </submittedName>
</protein>
<accession>A0A6G0N254</accession>
<dbReference type="Proteomes" id="UP000476176">
    <property type="component" value="Unassembled WGS sequence"/>
</dbReference>
<comment type="caution">
    <text evidence="1">The sequence shown here is derived from an EMBL/GenBank/DDBJ whole genome shotgun (WGS) entry which is preliminary data.</text>
</comment>
<dbReference type="EMBL" id="QXGC01002151">
    <property type="protein sequence ID" value="KAE9190087.1"/>
    <property type="molecule type" value="Genomic_DNA"/>
</dbReference>
<gene>
    <name evidence="1" type="ORF">PF004_g22007</name>
</gene>
<organism evidence="1 2">
    <name type="scientific">Phytophthora fragariae</name>
    <dbReference type="NCBI Taxonomy" id="53985"/>
    <lineage>
        <taxon>Eukaryota</taxon>
        <taxon>Sar</taxon>
        <taxon>Stramenopiles</taxon>
        <taxon>Oomycota</taxon>
        <taxon>Peronosporomycetes</taxon>
        <taxon>Peronosporales</taxon>
        <taxon>Peronosporaceae</taxon>
        <taxon>Phytophthora</taxon>
    </lineage>
</organism>